<dbReference type="PANTHER" id="PTHR23050">
    <property type="entry name" value="CALCIUM BINDING PROTEIN"/>
    <property type="match status" value="1"/>
</dbReference>
<accession>A0A067C336</accession>
<organism evidence="5 6">
    <name type="scientific">Saprolegnia parasitica (strain CBS 223.65)</name>
    <dbReference type="NCBI Taxonomy" id="695850"/>
    <lineage>
        <taxon>Eukaryota</taxon>
        <taxon>Sar</taxon>
        <taxon>Stramenopiles</taxon>
        <taxon>Oomycota</taxon>
        <taxon>Saprolegniomycetes</taxon>
        <taxon>Saprolegniales</taxon>
        <taxon>Saprolegniaceae</taxon>
        <taxon>Saprolegnia</taxon>
    </lineage>
</organism>
<dbReference type="AlphaFoldDB" id="A0A067C336"/>
<dbReference type="SUPFAM" id="SSF47473">
    <property type="entry name" value="EF-hand"/>
    <property type="match status" value="1"/>
</dbReference>
<evidence type="ECO:0000313" key="5">
    <source>
        <dbReference type="EMBL" id="KDO20981.1"/>
    </source>
</evidence>
<feature type="region of interest" description="Disordered" evidence="3">
    <location>
        <begin position="510"/>
        <end position="565"/>
    </location>
</feature>
<dbReference type="KEGG" id="spar:SPRG_13873"/>
<dbReference type="EMBL" id="KK583298">
    <property type="protein sequence ID" value="KDO20981.1"/>
    <property type="molecule type" value="Genomic_DNA"/>
</dbReference>
<evidence type="ECO:0000256" key="1">
    <source>
        <dbReference type="ARBA" id="ARBA00022737"/>
    </source>
</evidence>
<dbReference type="InterPro" id="IPR011992">
    <property type="entry name" value="EF-hand-dom_pair"/>
</dbReference>
<evidence type="ECO:0000256" key="2">
    <source>
        <dbReference type="ARBA" id="ARBA00022837"/>
    </source>
</evidence>
<dbReference type="Proteomes" id="UP000030745">
    <property type="component" value="Unassembled WGS sequence"/>
</dbReference>
<keyword evidence="6" id="KW-1185">Reference proteome</keyword>
<keyword evidence="2" id="KW-0106">Calcium</keyword>
<dbReference type="RefSeq" id="XP_012208294.1">
    <property type="nucleotide sequence ID" value="XM_012352904.1"/>
</dbReference>
<reference evidence="5 6" key="1">
    <citation type="journal article" date="2013" name="PLoS Genet.">
        <title>Distinctive expansion of potential virulence genes in the genome of the oomycete fish pathogen Saprolegnia parasitica.</title>
        <authorList>
            <person name="Jiang R.H."/>
            <person name="de Bruijn I."/>
            <person name="Haas B.J."/>
            <person name="Belmonte R."/>
            <person name="Lobach L."/>
            <person name="Christie J."/>
            <person name="van den Ackerveken G."/>
            <person name="Bottin A."/>
            <person name="Bulone V."/>
            <person name="Diaz-Moreno S.M."/>
            <person name="Dumas B."/>
            <person name="Fan L."/>
            <person name="Gaulin E."/>
            <person name="Govers F."/>
            <person name="Grenville-Briggs L.J."/>
            <person name="Horner N.R."/>
            <person name="Levin J.Z."/>
            <person name="Mammella M."/>
            <person name="Meijer H.J."/>
            <person name="Morris P."/>
            <person name="Nusbaum C."/>
            <person name="Oome S."/>
            <person name="Phillips A.J."/>
            <person name="van Rooyen D."/>
            <person name="Rzeszutek E."/>
            <person name="Saraiva M."/>
            <person name="Secombes C.J."/>
            <person name="Seidl M.F."/>
            <person name="Snel B."/>
            <person name="Stassen J.H."/>
            <person name="Sykes S."/>
            <person name="Tripathy S."/>
            <person name="van den Berg H."/>
            <person name="Vega-Arreguin J.C."/>
            <person name="Wawra S."/>
            <person name="Young S.K."/>
            <person name="Zeng Q."/>
            <person name="Dieguez-Uribeondo J."/>
            <person name="Russ C."/>
            <person name="Tyler B.M."/>
            <person name="van West P."/>
        </authorList>
    </citation>
    <scope>NUCLEOTIDE SEQUENCE [LARGE SCALE GENOMIC DNA]</scope>
    <source>
        <strain evidence="5 6">CBS 223.65</strain>
    </source>
</reference>
<feature type="compositionally biased region" description="Pro residues" evidence="3">
    <location>
        <begin position="110"/>
        <end position="123"/>
    </location>
</feature>
<gene>
    <name evidence="5" type="ORF">SPRG_13873</name>
</gene>
<dbReference type="OMA" id="EDWNKAY"/>
<dbReference type="InterPro" id="IPR002048">
    <property type="entry name" value="EF_hand_dom"/>
</dbReference>
<evidence type="ECO:0000259" key="4">
    <source>
        <dbReference type="PROSITE" id="PS50222"/>
    </source>
</evidence>
<dbReference type="VEuPathDB" id="FungiDB:SPRG_13873"/>
<dbReference type="Gene3D" id="1.10.238.10">
    <property type="entry name" value="EF-hand"/>
    <property type="match status" value="2"/>
</dbReference>
<sequence>MTMKQALDVDDWFYRVADVYSYSKEQLLERFYRGKYKKQTQFLPLDHVCHVLNDLEPSARDPLTPAMQRFLRSFASKHKGEYVVDMVAALDSLVLWPAAKRRVHEAQRPPATPPPSTAPPRKPSLPLTVEEPLLADIARALGPDGVQHARELLVRQTKEAYQHLDHVLSTLQSLVRFRILPDAFYDLCVGFPMSDATHVDARALVDAMHDHLRFQVRPTVITSHELGAKPPASPLEQLREAFRTHRISHRSLLQQCSLFDFEDDGYLALPACLSILQSFPCHTLSTTELTALLQPYTESHCVQYHAMADALCAPPAKVYTPRSASAKTSQKTPNPWAALQAKLYHDTTTESRVYDKLHAIFQKLSADHTHISEHDLHRVLGNHWSAAEIAWVTQTLHQRGADDEIDMHAFYEHVFPHEMRPSYVTKLKHVHVARAEVKSAFEEFAAPYSGYLTPRQAVSAIEHLTSPVEWTENELDDMIVALDTAGNGQIRLQRLWDLLSQKGQTTTFGTAKRFESDDDDAVHPAAVRPYPVPSPKARRASPRKSPPPRRSTSPSKRNQTPLRSDMADIVRRLRHAITTHSIPLHVLLDDADDGSGRLSARQLCDVLWPIADQYTTVKHEKLVSILELLEASDGTVGLTDVADVIFDWPGLQQHLQSIASFSEVMTLFQARDPDHHGRLRLAPDFEHAFFKIFRTQLQAWELRVMHDRFGVTLSGEPFIDYGALVTFLLPRSPVDLFEDLVDKVVPGKSQGDQEIYRSFKRFDMDEKGYFDRKDVKRMLQESLDVTPSPDEVDAVYRQFLSPSSTDQVVRLQRFRAIAHQRL</sequence>
<dbReference type="InterPro" id="IPR050145">
    <property type="entry name" value="Centrin_CML-like"/>
</dbReference>
<evidence type="ECO:0000256" key="3">
    <source>
        <dbReference type="SAM" id="MobiDB-lite"/>
    </source>
</evidence>
<feature type="domain" description="EF-hand" evidence="4">
    <location>
        <begin position="750"/>
        <end position="785"/>
    </location>
</feature>
<proteinExistence type="predicted"/>
<dbReference type="OrthoDB" id="64904at2759"/>
<evidence type="ECO:0000313" key="6">
    <source>
        <dbReference type="Proteomes" id="UP000030745"/>
    </source>
</evidence>
<keyword evidence="1" id="KW-0677">Repeat</keyword>
<dbReference type="GO" id="GO:0005509">
    <property type="term" value="F:calcium ion binding"/>
    <property type="evidence" value="ECO:0007669"/>
    <property type="project" value="InterPro"/>
</dbReference>
<dbReference type="PROSITE" id="PS50222">
    <property type="entry name" value="EF_HAND_2"/>
    <property type="match status" value="1"/>
</dbReference>
<dbReference type="GeneID" id="24135716"/>
<protein>
    <recommendedName>
        <fullName evidence="4">EF-hand domain-containing protein</fullName>
    </recommendedName>
</protein>
<name>A0A067C336_SAPPC</name>
<feature type="region of interest" description="Disordered" evidence="3">
    <location>
        <begin position="104"/>
        <end position="125"/>
    </location>
</feature>